<feature type="region of interest" description="Disordered" evidence="1">
    <location>
        <begin position="1"/>
        <end position="26"/>
    </location>
</feature>
<sequence length="79" mass="8550">MVNVKAGGLKHKVTKKKVDRGAGNKGDIIVQQTSKTGKAERMNLTKLAGSKTVAQGVKETKAYHKKHPEIGKKGRRKNG</sequence>
<gene>
    <name evidence="2" type="ORF">UFOVP111_89</name>
</gene>
<organism evidence="2">
    <name type="scientific">uncultured Caudovirales phage</name>
    <dbReference type="NCBI Taxonomy" id="2100421"/>
    <lineage>
        <taxon>Viruses</taxon>
        <taxon>Duplodnaviria</taxon>
        <taxon>Heunggongvirae</taxon>
        <taxon>Uroviricota</taxon>
        <taxon>Caudoviricetes</taxon>
        <taxon>Peduoviridae</taxon>
        <taxon>Maltschvirus</taxon>
        <taxon>Maltschvirus maltsch</taxon>
    </lineage>
</organism>
<feature type="compositionally biased region" description="Basic residues" evidence="1">
    <location>
        <begin position="8"/>
        <end position="18"/>
    </location>
</feature>
<evidence type="ECO:0000313" key="2">
    <source>
        <dbReference type="EMBL" id="CAB4128831.1"/>
    </source>
</evidence>
<feature type="compositionally biased region" description="Basic and acidic residues" evidence="1">
    <location>
        <begin position="58"/>
        <end position="72"/>
    </location>
</feature>
<protein>
    <submittedName>
        <fullName evidence="2">Uncharacterized protein</fullName>
    </submittedName>
</protein>
<dbReference type="EMBL" id="LR796226">
    <property type="protein sequence ID" value="CAB4128831.1"/>
    <property type="molecule type" value="Genomic_DNA"/>
</dbReference>
<name>A0A6J5L3B7_9CAUD</name>
<accession>A0A6J5L3B7</accession>
<feature type="region of interest" description="Disordered" evidence="1">
    <location>
        <begin position="50"/>
        <end position="79"/>
    </location>
</feature>
<evidence type="ECO:0000256" key="1">
    <source>
        <dbReference type="SAM" id="MobiDB-lite"/>
    </source>
</evidence>
<proteinExistence type="predicted"/>
<reference evidence="2" key="1">
    <citation type="submission" date="2020-04" db="EMBL/GenBank/DDBJ databases">
        <authorList>
            <person name="Chiriac C."/>
            <person name="Salcher M."/>
            <person name="Ghai R."/>
            <person name="Kavagutti S V."/>
        </authorList>
    </citation>
    <scope>NUCLEOTIDE SEQUENCE</scope>
</reference>